<dbReference type="PANTHER" id="PTHR22635:SF0">
    <property type="entry name" value="RING FINGER PROTEIN 207"/>
    <property type="match status" value="1"/>
</dbReference>
<dbReference type="InterPro" id="IPR039320">
    <property type="entry name" value="RNF207"/>
</dbReference>
<dbReference type="GO" id="GO:0048471">
    <property type="term" value="C:perinuclear region of cytoplasm"/>
    <property type="evidence" value="ECO:0007669"/>
    <property type="project" value="TreeGrafter"/>
</dbReference>
<evidence type="ECO:0008006" key="4">
    <source>
        <dbReference type="Google" id="ProtNLM"/>
    </source>
</evidence>
<proteinExistence type="predicted"/>
<feature type="region of interest" description="Disordered" evidence="2">
    <location>
        <begin position="702"/>
        <end position="731"/>
    </location>
</feature>
<evidence type="ECO:0000313" key="3">
    <source>
        <dbReference type="EMBL" id="JAS19620.1"/>
    </source>
</evidence>
<keyword evidence="1" id="KW-0175">Coiled coil</keyword>
<feature type="region of interest" description="Disordered" evidence="2">
    <location>
        <begin position="748"/>
        <end position="779"/>
    </location>
</feature>
<dbReference type="Gene3D" id="1.20.58.1540">
    <property type="entry name" value="Actin interacting protein 3, C-terminal domain"/>
    <property type="match status" value="1"/>
</dbReference>
<dbReference type="GO" id="GO:0044325">
    <property type="term" value="F:transmembrane transporter binding"/>
    <property type="evidence" value="ECO:0007669"/>
    <property type="project" value="TreeGrafter"/>
</dbReference>
<evidence type="ECO:0000256" key="1">
    <source>
        <dbReference type="SAM" id="Coils"/>
    </source>
</evidence>
<accession>A0A1B6D1R5</accession>
<feature type="compositionally biased region" description="Basic and acidic residues" evidence="2">
    <location>
        <begin position="435"/>
        <end position="447"/>
    </location>
</feature>
<feature type="region of interest" description="Disordered" evidence="2">
    <location>
        <begin position="817"/>
        <end position="841"/>
    </location>
</feature>
<dbReference type="AlphaFoldDB" id="A0A1B6D1R5"/>
<feature type="compositionally biased region" description="Polar residues" evidence="2">
    <location>
        <begin position="476"/>
        <end position="485"/>
    </location>
</feature>
<feature type="region of interest" description="Disordered" evidence="2">
    <location>
        <begin position="515"/>
        <end position="564"/>
    </location>
</feature>
<feature type="region of interest" description="Disordered" evidence="2">
    <location>
        <begin position="222"/>
        <end position="274"/>
    </location>
</feature>
<evidence type="ECO:0000256" key="2">
    <source>
        <dbReference type="SAM" id="MobiDB-lite"/>
    </source>
</evidence>
<dbReference type="PANTHER" id="PTHR22635">
    <property type="entry name" value="RING FINGER PROTEIN 207"/>
    <property type="match status" value="1"/>
</dbReference>
<organism evidence="3">
    <name type="scientific">Clastoptera arizonana</name>
    <name type="common">Arizona spittle bug</name>
    <dbReference type="NCBI Taxonomy" id="38151"/>
    <lineage>
        <taxon>Eukaryota</taxon>
        <taxon>Metazoa</taxon>
        <taxon>Ecdysozoa</taxon>
        <taxon>Arthropoda</taxon>
        <taxon>Hexapoda</taxon>
        <taxon>Insecta</taxon>
        <taxon>Pterygota</taxon>
        <taxon>Neoptera</taxon>
        <taxon>Paraneoptera</taxon>
        <taxon>Hemiptera</taxon>
        <taxon>Auchenorrhyncha</taxon>
        <taxon>Cercopoidea</taxon>
        <taxon>Clastopteridae</taxon>
        <taxon>Clastoptera</taxon>
    </lineage>
</organism>
<reference evidence="3" key="1">
    <citation type="submission" date="2015-12" db="EMBL/GenBank/DDBJ databases">
        <title>De novo transcriptome assembly of four potential Pierce s Disease insect vectors from Arizona vineyards.</title>
        <authorList>
            <person name="Tassone E.E."/>
        </authorList>
    </citation>
    <scope>NUCLEOTIDE SEQUENCE</scope>
</reference>
<name>A0A1B6D1R5_9HEMI</name>
<dbReference type="GO" id="GO:0030544">
    <property type="term" value="F:Hsp70 protein binding"/>
    <property type="evidence" value="ECO:0007669"/>
    <property type="project" value="InterPro"/>
</dbReference>
<feature type="compositionally biased region" description="Basic and acidic residues" evidence="2">
    <location>
        <begin position="515"/>
        <end position="551"/>
    </location>
</feature>
<feature type="coiled-coil region" evidence="1">
    <location>
        <begin position="297"/>
        <end position="360"/>
    </location>
</feature>
<feature type="compositionally biased region" description="Polar residues" evidence="2">
    <location>
        <begin position="448"/>
        <end position="458"/>
    </location>
</feature>
<dbReference type="EMBL" id="GEDC01017678">
    <property type="protein sequence ID" value="JAS19620.1"/>
    <property type="molecule type" value="Transcribed_RNA"/>
</dbReference>
<protein>
    <recommendedName>
        <fullName evidence="4">B box-type domain-containing protein</fullName>
    </recommendedName>
</protein>
<feature type="compositionally biased region" description="Basic and acidic residues" evidence="2">
    <location>
        <begin position="460"/>
        <end position="473"/>
    </location>
</feature>
<gene>
    <name evidence="3" type="ORF">g.16850</name>
</gene>
<feature type="compositionally biased region" description="Polar residues" evidence="2">
    <location>
        <begin position="222"/>
        <end position="260"/>
    </location>
</feature>
<feature type="region of interest" description="Disordered" evidence="2">
    <location>
        <begin position="435"/>
        <end position="485"/>
    </location>
</feature>
<sequence length="841" mass="94694">MFSSHDIVHMSKCSKEVHRRCAVHGEQYIMFSNSQRNMLCVNCFRDTPAEARLHCVDIDTAYTQSNKKLDRSISTVREIQNSVREGVITYRNLLEELQQSTDSEKLTIQSFCQGMLDAINKTQASMVLEIQRQYESKERLFKSHLMNLSAILPTLQMHLMLCQGFASAANKFQFLDLAYPMMDRLALVSQLSQPIRPSQSSQIRTNYKSEFAQSLEPWIGKSSFTHHPANTSESSGMYEDSQASGIISTSQGTSVGSTASIPLHPAPSRKQHSALRAKALEGEGPFSNHCRSFDTQIKEISGQLASLRDRLLELQRDVTLLRRAATPPLAKRHLSIARDCEKLDDTLQRYHVELDRLRSVFDTLWQEQLYRIHVEQDIFRSQMNDIVSLRCEVKQLATVAQQLEPYVKTLSSQTNLEEVANLQALIDRISLLKASEQHQSHNRRPNESRQMMSPTSDGDGSCKPELPTRETIHPRPTTSQGQTFLDTSIYGRSQPAESRARGVISQLIEKVRIKEDRKKSPVQEEIRGPILRERSKSEGRGKDLIRTEEQPKSNPPGKGELYRVGSGTTVIGSSGKMSSIYHTISGKDIRPGCNDISLGGEVPPPSLAHRIDEGGPSQVEQTALALNKCMEIREHLENHLKQKLKQRTRMNNRVKDKLSYQGDIEDEDGEYHRISNAMESRKTHGDGQPVMIRALVHPTPPSPQGHPVYPHSDTEDSVFYPDTPSSGRRSSMDLMDRRKTLVVVIGSSGKGKGRMMQKQRSWETFPPKKRQGINSSKFCHDPDSFRGGFDLAGLKKADSFEGHEEAVRTLVAAVQETRTLRKPKSPAPTTPTSALNRQPQE</sequence>